<dbReference type="OrthoDB" id="428260at2759"/>
<gene>
    <name evidence="4" type="ORF">CC86DRAFT_397749</name>
</gene>
<dbReference type="InterPro" id="IPR012338">
    <property type="entry name" value="Beta-lactam/transpept-like"/>
</dbReference>
<evidence type="ECO:0000313" key="5">
    <source>
        <dbReference type="Proteomes" id="UP000799424"/>
    </source>
</evidence>
<keyword evidence="5" id="KW-1185">Reference proteome</keyword>
<dbReference type="PANTHER" id="PTHR43283">
    <property type="entry name" value="BETA-LACTAMASE-RELATED"/>
    <property type="match status" value="1"/>
</dbReference>
<evidence type="ECO:0000313" key="4">
    <source>
        <dbReference type="EMBL" id="KAF2820474.1"/>
    </source>
</evidence>
<sequence length="331" mass="37126">MLGNYVYKHAAGYTGVGNDARLLEFDAKFFIASCTKLLTSIASLQLHNEDGTFELHRAKKSITLRHLLTHSAGATYIWADPTLFSWRLSRGEMPVIVKNGDVANAYAYPRAYEAGGSWGYSGGLDWASLLVTRLSKQGFEEYVEEIAKPLGITTFTWCLRRKPAVEEKLMNISTRQEDGTLIYGPTPFWPDPIYEGGGAGCYASVHDYTRVLSDLLKDDPITLRKETVDEIFSPQFKECSLELAGLQANAEVWLSTTYSGGVLVMEDVKRDNYFTPKGTMRWSGLPSLLWGVNREKGLAFMFATQVVPWADRKSFEVAARFETAVWRNLKP</sequence>
<name>A0A6A6ZJI0_9PLEO</name>
<evidence type="ECO:0000256" key="1">
    <source>
        <dbReference type="ARBA" id="ARBA00009009"/>
    </source>
</evidence>
<reference evidence="4" key="1">
    <citation type="journal article" date="2020" name="Stud. Mycol.">
        <title>101 Dothideomycetes genomes: a test case for predicting lifestyles and emergence of pathogens.</title>
        <authorList>
            <person name="Haridas S."/>
            <person name="Albert R."/>
            <person name="Binder M."/>
            <person name="Bloem J."/>
            <person name="Labutti K."/>
            <person name="Salamov A."/>
            <person name="Andreopoulos B."/>
            <person name="Baker S."/>
            <person name="Barry K."/>
            <person name="Bills G."/>
            <person name="Bluhm B."/>
            <person name="Cannon C."/>
            <person name="Castanera R."/>
            <person name="Culley D."/>
            <person name="Daum C."/>
            <person name="Ezra D."/>
            <person name="Gonzalez J."/>
            <person name="Henrissat B."/>
            <person name="Kuo A."/>
            <person name="Liang C."/>
            <person name="Lipzen A."/>
            <person name="Lutzoni F."/>
            <person name="Magnuson J."/>
            <person name="Mondo S."/>
            <person name="Nolan M."/>
            <person name="Ohm R."/>
            <person name="Pangilinan J."/>
            <person name="Park H.-J."/>
            <person name="Ramirez L."/>
            <person name="Alfaro M."/>
            <person name="Sun H."/>
            <person name="Tritt A."/>
            <person name="Yoshinaga Y."/>
            <person name="Zwiers L.-H."/>
            <person name="Turgeon B."/>
            <person name="Goodwin S."/>
            <person name="Spatafora J."/>
            <person name="Crous P."/>
            <person name="Grigoriev I."/>
        </authorList>
    </citation>
    <scope>NUCLEOTIDE SEQUENCE</scope>
    <source>
        <strain evidence="4">CBS 113818</strain>
    </source>
</reference>
<dbReference type="Pfam" id="PF00144">
    <property type="entry name" value="Beta-lactamase"/>
    <property type="match status" value="1"/>
</dbReference>
<dbReference type="GO" id="GO:0016787">
    <property type="term" value="F:hydrolase activity"/>
    <property type="evidence" value="ECO:0007669"/>
    <property type="project" value="UniProtKB-KW"/>
</dbReference>
<feature type="domain" description="Beta-lactamase-related" evidence="3">
    <location>
        <begin position="5"/>
        <end position="312"/>
    </location>
</feature>
<dbReference type="Gene3D" id="3.40.710.10">
    <property type="entry name" value="DD-peptidase/beta-lactamase superfamily"/>
    <property type="match status" value="1"/>
</dbReference>
<comment type="similarity">
    <text evidence="1">Belongs to the class-A beta-lactamase family.</text>
</comment>
<dbReference type="EMBL" id="MU006240">
    <property type="protein sequence ID" value="KAF2820474.1"/>
    <property type="molecule type" value="Genomic_DNA"/>
</dbReference>
<dbReference type="Proteomes" id="UP000799424">
    <property type="component" value="Unassembled WGS sequence"/>
</dbReference>
<proteinExistence type="inferred from homology"/>
<dbReference type="InterPro" id="IPR050789">
    <property type="entry name" value="Diverse_Enzym_Activities"/>
</dbReference>
<dbReference type="SUPFAM" id="SSF56601">
    <property type="entry name" value="beta-lactamase/transpeptidase-like"/>
    <property type="match status" value="1"/>
</dbReference>
<dbReference type="AlphaFoldDB" id="A0A6A6ZJI0"/>
<evidence type="ECO:0000256" key="2">
    <source>
        <dbReference type="ARBA" id="ARBA00022801"/>
    </source>
</evidence>
<dbReference type="PANTHER" id="PTHR43283:SF17">
    <property type="entry name" value="(LOVD), PUTATIVE (AFU_ORTHOLOGUE AFUA_5G00920)-RELATED"/>
    <property type="match status" value="1"/>
</dbReference>
<keyword evidence="2" id="KW-0378">Hydrolase</keyword>
<evidence type="ECO:0000259" key="3">
    <source>
        <dbReference type="Pfam" id="PF00144"/>
    </source>
</evidence>
<accession>A0A6A6ZJI0</accession>
<dbReference type="InterPro" id="IPR001466">
    <property type="entry name" value="Beta-lactam-related"/>
</dbReference>
<organism evidence="4 5">
    <name type="scientific">Ophiobolus disseminans</name>
    <dbReference type="NCBI Taxonomy" id="1469910"/>
    <lineage>
        <taxon>Eukaryota</taxon>
        <taxon>Fungi</taxon>
        <taxon>Dikarya</taxon>
        <taxon>Ascomycota</taxon>
        <taxon>Pezizomycotina</taxon>
        <taxon>Dothideomycetes</taxon>
        <taxon>Pleosporomycetidae</taxon>
        <taxon>Pleosporales</taxon>
        <taxon>Pleosporineae</taxon>
        <taxon>Phaeosphaeriaceae</taxon>
        <taxon>Ophiobolus</taxon>
    </lineage>
</organism>
<protein>
    <submittedName>
        <fullName evidence="4">Beta-lactamase/transpeptidase-like protein</fullName>
    </submittedName>
</protein>